<dbReference type="EMBL" id="MZMZ02000002">
    <property type="protein sequence ID" value="RQM31461.1"/>
    <property type="molecule type" value="Genomic_DNA"/>
</dbReference>
<gene>
    <name evidence="2" type="ORF">B5M09_006177</name>
</gene>
<reference evidence="2" key="1">
    <citation type="submission" date="2018-07" db="EMBL/GenBank/DDBJ databases">
        <title>Annotation of Aphanomyces astaci genome assembly.</title>
        <authorList>
            <person name="Studholme D.J."/>
        </authorList>
    </citation>
    <scope>NUCLEOTIDE SEQUENCE [LARGE SCALE GENOMIC DNA]</scope>
    <source>
        <strain evidence="2">Pc</strain>
    </source>
</reference>
<dbReference type="Proteomes" id="UP000284702">
    <property type="component" value="Unassembled WGS sequence"/>
</dbReference>
<organism evidence="2 3">
    <name type="scientific">Aphanomyces astaci</name>
    <name type="common">Crayfish plague agent</name>
    <dbReference type="NCBI Taxonomy" id="112090"/>
    <lineage>
        <taxon>Eukaryota</taxon>
        <taxon>Sar</taxon>
        <taxon>Stramenopiles</taxon>
        <taxon>Oomycota</taxon>
        <taxon>Saprolegniomycetes</taxon>
        <taxon>Saprolegniales</taxon>
        <taxon>Verrucalvaceae</taxon>
        <taxon>Aphanomyces</taxon>
    </lineage>
</organism>
<evidence type="ECO:0000313" key="3">
    <source>
        <dbReference type="Proteomes" id="UP000284702"/>
    </source>
</evidence>
<comment type="caution">
    <text evidence="2">The sequence shown here is derived from an EMBL/GenBank/DDBJ whole genome shotgun (WGS) entry which is preliminary data.</text>
</comment>
<accession>A0A425DQC3</accession>
<protein>
    <submittedName>
        <fullName evidence="2">Uncharacterized protein</fullName>
    </submittedName>
</protein>
<sequence>MPVTHAFFMSSHEVALLAAAVGGDDEYSDVGNTIVDDDFDFLGPPPTMHPSLLRATAMDCTLATCAPLTASQVQESMAWCTPYTLTR</sequence>
<evidence type="ECO:0000256" key="1">
    <source>
        <dbReference type="SAM" id="SignalP"/>
    </source>
</evidence>
<feature type="chain" id="PRO_5019470321" evidence="1">
    <location>
        <begin position="20"/>
        <end position="87"/>
    </location>
</feature>
<keyword evidence="1" id="KW-0732">Signal</keyword>
<dbReference type="AlphaFoldDB" id="A0A425DQC3"/>
<keyword evidence="3" id="KW-1185">Reference proteome</keyword>
<proteinExistence type="predicted"/>
<feature type="signal peptide" evidence="1">
    <location>
        <begin position="1"/>
        <end position="19"/>
    </location>
</feature>
<evidence type="ECO:0000313" key="2">
    <source>
        <dbReference type="EMBL" id="RQM31461.1"/>
    </source>
</evidence>
<name>A0A425DQC3_APHAT</name>